<dbReference type="Pfam" id="PF12796">
    <property type="entry name" value="Ank_2"/>
    <property type="match status" value="1"/>
</dbReference>
<reference evidence="6" key="1">
    <citation type="journal article" date="2020" name="J. Eukaryot. Microbiol.">
        <title>De novo Sequencing, Assembly and Annotation of the Transcriptome for the Free-Living Testate Amoeba Arcella intermedia.</title>
        <authorList>
            <person name="Ribeiro G.M."/>
            <person name="Porfirio-Sousa A.L."/>
            <person name="Maurer-Alcala X.X."/>
            <person name="Katz L.A."/>
            <person name="Lahr D.J.G."/>
        </authorList>
    </citation>
    <scope>NUCLEOTIDE SEQUENCE</scope>
</reference>
<dbReference type="InterPro" id="IPR043136">
    <property type="entry name" value="B30.2/SPRY_sf"/>
</dbReference>
<name>A0A6B2L4A3_9EUKA</name>
<keyword evidence="1" id="KW-0479">Metal-binding</keyword>
<evidence type="ECO:0000259" key="5">
    <source>
        <dbReference type="PROSITE" id="PS50188"/>
    </source>
</evidence>
<dbReference type="InterPro" id="IPR001870">
    <property type="entry name" value="B30.2/SPRY"/>
</dbReference>
<dbReference type="PANTHER" id="PTHR13363:SF5">
    <property type="entry name" value="E3 UBIQUITIN-PROTEIN LIGASE RNF123"/>
    <property type="match status" value="1"/>
</dbReference>
<feature type="repeat" description="ANK" evidence="4">
    <location>
        <begin position="29"/>
        <end position="61"/>
    </location>
</feature>
<dbReference type="SMART" id="SM00248">
    <property type="entry name" value="ANK"/>
    <property type="match status" value="3"/>
</dbReference>
<accession>A0A6B2L4A3</accession>
<protein>
    <recommendedName>
        <fullName evidence="5">B30.2/SPRY domain-containing protein</fullName>
    </recommendedName>
</protein>
<dbReference type="PROSITE" id="PS50297">
    <property type="entry name" value="ANK_REP_REGION"/>
    <property type="match status" value="1"/>
</dbReference>
<dbReference type="AlphaFoldDB" id="A0A6B2L4A3"/>
<dbReference type="InterPro" id="IPR003877">
    <property type="entry name" value="SPRY_dom"/>
</dbReference>
<evidence type="ECO:0000256" key="3">
    <source>
        <dbReference type="ARBA" id="ARBA00022833"/>
    </source>
</evidence>
<dbReference type="Pfam" id="PF00622">
    <property type="entry name" value="SPRY"/>
    <property type="match status" value="1"/>
</dbReference>
<dbReference type="PROSITE" id="PS50088">
    <property type="entry name" value="ANK_REPEAT"/>
    <property type="match status" value="1"/>
</dbReference>
<keyword evidence="2" id="KW-0863">Zinc-finger</keyword>
<evidence type="ECO:0000256" key="2">
    <source>
        <dbReference type="ARBA" id="ARBA00022771"/>
    </source>
</evidence>
<dbReference type="GO" id="GO:0008270">
    <property type="term" value="F:zinc ion binding"/>
    <property type="evidence" value="ECO:0007669"/>
    <property type="project" value="UniProtKB-KW"/>
</dbReference>
<dbReference type="InterPro" id="IPR045129">
    <property type="entry name" value="RNF123/RKP/RSPRY1"/>
</dbReference>
<sequence>MHMAIENGCSNVANLLISGRADIEALQGDQSTPLHVACKNGKLEIVNILLSNNAKIDVFNENQLSPVHILLAHGRFDCALHLVKAGAVLTELDINTMTRNIGPLVQFIKDSTFDELNGNFRCSVVHLLVSTNEFPSTEIEKVKKLYDLEFSDPKITRKMMDVAVYLFQKDPQLMNWLDRDKFTKRVEQQQVHEHVANWIPWLKANLNKENLGQLPKFHITLTDADHADVTPDGLRCKSRLTSYFMTVRANKFMSQGKWYFEITLLTAGLMQIGYITTPFNYDRSRQRGVGDYAGSWAIDLYRNFKWHKAQSSPYGVTKWKPNTILQCLLDLDNRILSFIYEGNEEVAFRDIEIDNGLTPAISTSAGEEVIFNFGVKQFKYEIPTGFLPLELAG</sequence>
<dbReference type="GO" id="GO:0004842">
    <property type="term" value="F:ubiquitin-protein transferase activity"/>
    <property type="evidence" value="ECO:0007669"/>
    <property type="project" value="InterPro"/>
</dbReference>
<dbReference type="GO" id="GO:0051603">
    <property type="term" value="P:proteolysis involved in protein catabolic process"/>
    <property type="evidence" value="ECO:0007669"/>
    <property type="project" value="TreeGrafter"/>
</dbReference>
<dbReference type="PROSITE" id="PS50188">
    <property type="entry name" value="B302_SPRY"/>
    <property type="match status" value="1"/>
</dbReference>
<dbReference type="EMBL" id="GIBP01002811">
    <property type="protein sequence ID" value="NDV31780.1"/>
    <property type="molecule type" value="Transcribed_RNA"/>
</dbReference>
<dbReference type="InterPro" id="IPR013320">
    <property type="entry name" value="ConA-like_dom_sf"/>
</dbReference>
<dbReference type="PANTHER" id="PTHR13363">
    <property type="entry name" value="RING FINGER AND SRY DOMAIN-CONTAINING"/>
    <property type="match status" value="1"/>
</dbReference>
<feature type="domain" description="B30.2/SPRY" evidence="5">
    <location>
        <begin position="184"/>
        <end position="378"/>
    </location>
</feature>
<dbReference type="SMART" id="SM00449">
    <property type="entry name" value="SPRY"/>
    <property type="match status" value="1"/>
</dbReference>
<dbReference type="InterPro" id="IPR036770">
    <property type="entry name" value="Ankyrin_rpt-contain_sf"/>
</dbReference>
<evidence type="ECO:0000313" key="6">
    <source>
        <dbReference type="EMBL" id="NDV31780.1"/>
    </source>
</evidence>
<evidence type="ECO:0000256" key="1">
    <source>
        <dbReference type="ARBA" id="ARBA00022723"/>
    </source>
</evidence>
<keyword evidence="3" id="KW-0862">Zinc</keyword>
<organism evidence="6">
    <name type="scientific">Arcella intermedia</name>
    <dbReference type="NCBI Taxonomy" id="1963864"/>
    <lineage>
        <taxon>Eukaryota</taxon>
        <taxon>Amoebozoa</taxon>
        <taxon>Tubulinea</taxon>
        <taxon>Elardia</taxon>
        <taxon>Arcellinida</taxon>
        <taxon>Sphaerothecina</taxon>
        <taxon>Arcellidae</taxon>
        <taxon>Arcella</taxon>
    </lineage>
</organism>
<keyword evidence="4" id="KW-0040">ANK repeat</keyword>
<dbReference type="Gene3D" id="2.60.120.920">
    <property type="match status" value="1"/>
</dbReference>
<proteinExistence type="predicted"/>
<dbReference type="GO" id="GO:0005737">
    <property type="term" value="C:cytoplasm"/>
    <property type="evidence" value="ECO:0007669"/>
    <property type="project" value="TreeGrafter"/>
</dbReference>
<dbReference type="SUPFAM" id="SSF49899">
    <property type="entry name" value="Concanavalin A-like lectins/glucanases"/>
    <property type="match status" value="1"/>
</dbReference>
<dbReference type="InterPro" id="IPR002110">
    <property type="entry name" value="Ankyrin_rpt"/>
</dbReference>
<dbReference type="SUPFAM" id="SSF48403">
    <property type="entry name" value="Ankyrin repeat"/>
    <property type="match status" value="1"/>
</dbReference>
<dbReference type="Gene3D" id="1.25.40.20">
    <property type="entry name" value="Ankyrin repeat-containing domain"/>
    <property type="match status" value="1"/>
</dbReference>
<evidence type="ECO:0000256" key="4">
    <source>
        <dbReference type="PROSITE-ProRule" id="PRU00023"/>
    </source>
</evidence>